<accession>A0A0D7X4F2</accession>
<sequence>MKPYRVPQLARKYVEYDMIQQHTEMPAFPDSRTRLLFMFLNWNAKELHASEEELYALVTSLLQMGLDTHDMIDTLSGIRSPEEMRSRQLKVLAGDYFSSRFYQLLALAGHITTISKLSDAVCEVNAGKMSLYWEMKHLRLNAAQYLTQMVRFKKELFLSFTSLVAEQDREVWEQLLNEFALCDTLAEEWHKRTESDKSRFGYMFWHVYSNADQNERELLSESGSDTDVWHKLVLKYKAEDAILNKLQTTVTHIRQILSDDQNTGIEEFERMLEPFLKLLNSPHPVVREG</sequence>
<evidence type="ECO:0000313" key="1">
    <source>
        <dbReference type="EMBL" id="KJD44912.1"/>
    </source>
</evidence>
<keyword evidence="2" id="KW-1185">Reference proteome</keyword>
<dbReference type="RefSeq" id="WP_044646779.1">
    <property type="nucleotide sequence ID" value="NZ_JTHP01000027.1"/>
</dbReference>
<dbReference type="InterPro" id="IPR009920">
    <property type="entry name" value="HEPPP_synth_su1"/>
</dbReference>
<comment type="caution">
    <text evidence="1">The sequence shown here is derived from an EMBL/GenBank/DDBJ whole genome shotgun (WGS) entry which is preliminary data.</text>
</comment>
<dbReference type="Pfam" id="PF07307">
    <property type="entry name" value="HEPPP_synt_1"/>
    <property type="match status" value="1"/>
</dbReference>
<organism evidence="1 2">
    <name type="scientific">Paenibacillus terrae</name>
    <dbReference type="NCBI Taxonomy" id="159743"/>
    <lineage>
        <taxon>Bacteria</taxon>
        <taxon>Bacillati</taxon>
        <taxon>Bacillota</taxon>
        <taxon>Bacilli</taxon>
        <taxon>Bacillales</taxon>
        <taxon>Paenibacillaceae</taxon>
        <taxon>Paenibacillus</taxon>
    </lineage>
</organism>
<protein>
    <submittedName>
        <fullName evidence="1">Heptaprenyl diphosphate synthase</fullName>
    </submittedName>
</protein>
<dbReference type="AlphaFoldDB" id="A0A0D7X4F2"/>
<dbReference type="PATRIC" id="fig|159743.3.peg.3188"/>
<gene>
    <name evidence="1" type="ORF">QD47_14315</name>
</gene>
<proteinExistence type="predicted"/>
<dbReference type="OrthoDB" id="2417886at2"/>
<dbReference type="Proteomes" id="UP000032534">
    <property type="component" value="Unassembled WGS sequence"/>
</dbReference>
<dbReference type="Gene3D" id="1.20.120.1450">
    <property type="match status" value="1"/>
</dbReference>
<reference evidence="1 2" key="1">
    <citation type="submission" date="2014-11" db="EMBL/GenBank/DDBJ databases">
        <title>Draft Genome Sequences of Paenibacillus polymyxa NRRL B-30509 and Paenibacillus terrae NRRL B-30644, Strains from a Poultry Environment that Produce Tridecaptin A and Paenicidins.</title>
        <authorList>
            <person name="van Belkum M.J."/>
            <person name="Lohans C.T."/>
            <person name="Vederas J.C."/>
        </authorList>
    </citation>
    <scope>NUCLEOTIDE SEQUENCE [LARGE SCALE GENOMIC DNA]</scope>
    <source>
        <strain evidence="1 2">NRRL B-30644</strain>
    </source>
</reference>
<evidence type="ECO:0000313" key="2">
    <source>
        <dbReference type="Proteomes" id="UP000032534"/>
    </source>
</evidence>
<name>A0A0D7X4F2_9BACL</name>
<dbReference type="EMBL" id="JTHP01000027">
    <property type="protein sequence ID" value="KJD44912.1"/>
    <property type="molecule type" value="Genomic_DNA"/>
</dbReference>
<dbReference type="GO" id="GO:0009234">
    <property type="term" value="P:menaquinone biosynthetic process"/>
    <property type="evidence" value="ECO:0007669"/>
    <property type="project" value="InterPro"/>
</dbReference>